<accession>A0AAP0PFN0</accession>
<comment type="caution">
    <text evidence="1">The sequence shown here is derived from an EMBL/GenBank/DDBJ whole genome shotgun (WGS) entry which is preliminary data.</text>
</comment>
<organism evidence="1 2">
    <name type="scientific">Stephania yunnanensis</name>
    <dbReference type="NCBI Taxonomy" id="152371"/>
    <lineage>
        <taxon>Eukaryota</taxon>
        <taxon>Viridiplantae</taxon>
        <taxon>Streptophyta</taxon>
        <taxon>Embryophyta</taxon>
        <taxon>Tracheophyta</taxon>
        <taxon>Spermatophyta</taxon>
        <taxon>Magnoliopsida</taxon>
        <taxon>Ranunculales</taxon>
        <taxon>Menispermaceae</taxon>
        <taxon>Menispermoideae</taxon>
        <taxon>Cissampelideae</taxon>
        <taxon>Stephania</taxon>
    </lineage>
</organism>
<dbReference type="Proteomes" id="UP001420932">
    <property type="component" value="Unassembled WGS sequence"/>
</dbReference>
<keyword evidence="2" id="KW-1185">Reference proteome</keyword>
<reference evidence="1 2" key="1">
    <citation type="submission" date="2024-01" db="EMBL/GenBank/DDBJ databases">
        <title>Genome assemblies of Stephania.</title>
        <authorList>
            <person name="Yang L."/>
        </authorList>
    </citation>
    <scope>NUCLEOTIDE SEQUENCE [LARGE SCALE GENOMIC DNA]</scope>
    <source>
        <strain evidence="1">YNDBR</strain>
        <tissue evidence="1">Leaf</tissue>
    </source>
</reference>
<evidence type="ECO:0000313" key="2">
    <source>
        <dbReference type="Proteomes" id="UP001420932"/>
    </source>
</evidence>
<protein>
    <submittedName>
        <fullName evidence="1">Uncharacterized protein</fullName>
    </submittedName>
</protein>
<sequence>MDLFIIDGRVVLLLPHVCMALNSLNYDKILVYLSLQNLGNISLTVYCDH</sequence>
<evidence type="ECO:0000313" key="1">
    <source>
        <dbReference type="EMBL" id="KAK9142252.1"/>
    </source>
</evidence>
<dbReference type="AlphaFoldDB" id="A0AAP0PFN0"/>
<name>A0AAP0PFN0_9MAGN</name>
<dbReference type="EMBL" id="JBBNAF010000005">
    <property type="protein sequence ID" value="KAK9142252.1"/>
    <property type="molecule type" value="Genomic_DNA"/>
</dbReference>
<proteinExistence type="predicted"/>
<gene>
    <name evidence="1" type="ORF">Syun_011652</name>
</gene>